<evidence type="ECO:0000256" key="1">
    <source>
        <dbReference type="SAM" id="MobiDB-lite"/>
    </source>
</evidence>
<reference evidence="3" key="4">
    <citation type="submission" date="2024-02" db="EMBL/GenBank/DDBJ databases">
        <title>Comparative genomics of Cryptococcus and Kwoniella reveals pathogenesis evolution and contrasting modes of karyotype evolution via chromosome fusion or intercentromeric recombination.</title>
        <authorList>
            <person name="Coelho M.A."/>
            <person name="David-Palma M."/>
            <person name="Shea T."/>
            <person name="Bowers K."/>
            <person name="McGinley-Smith S."/>
            <person name="Mohammad A.W."/>
            <person name="Gnirke A."/>
            <person name="Yurkov A.M."/>
            <person name="Nowrousian M."/>
            <person name="Sun S."/>
            <person name="Cuomo C.A."/>
            <person name="Heitman J."/>
        </authorList>
    </citation>
    <scope>NUCLEOTIDE SEQUENCE</scope>
    <source>
        <strain evidence="3">CBS 10737</strain>
    </source>
</reference>
<feature type="compositionally biased region" description="Polar residues" evidence="1">
    <location>
        <begin position="11"/>
        <end position="25"/>
    </location>
</feature>
<dbReference type="RefSeq" id="XP_019008409.1">
    <property type="nucleotide sequence ID" value="XM_019158663.1"/>
</dbReference>
<accession>A0A1B9HV95</accession>
<evidence type="ECO:0000313" key="4">
    <source>
        <dbReference type="Proteomes" id="UP000094020"/>
    </source>
</evidence>
<dbReference type="KEGG" id="kpin:30175337"/>
<protein>
    <submittedName>
        <fullName evidence="2">Uncharacterized protein</fullName>
    </submittedName>
</protein>
<name>A0A1B9HV95_9TREE</name>
<feature type="compositionally biased region" description="Polar residues" evidence="1">
    <location>
        <begin position="86"/>
        <end position="96"/>
    </location>
</feature>
<keyword evidence="4" id="KW-1185">Reference proteome</keyword>
<evidence type="ECO:0000313" key="3">
    <source>
        <dbReference type="EMBL" id="WWC68022.1"/>
    </source>
</evidence>
<reference evidence="2" key="3">
    <citation type="submission" date="2016-07" db="EMBL/GenBank/DDBJ databases">
        <title>Evolution of pathogenesis and genome organization in the Tremellales.</title>
        <authorList>
            <person name="Cuomo C."/>
            <person name="Litvintseva A."/>
            <person name="Heitman J."/>
            <person name="Chen Y."/>
            <person name="Sun S."/>
            <person name="Springer D."/>
            <person name="Dromer F."/>
            <person name="Young S."/>
            <person name="Zeng Q."/>
            <person name="Chapman S."/>
            <person name="Gujja S."/>
            <person name="Saif S."/>
            <person name="Birren B."/>
        </authorList>
    </citation>
    <scope>NUCLEOTIDE SEQUENCE</scope>
    <source>
        <strain evidence="2">CBS 10737</strain>
    </source>
</reference>
<feature type="compositionally biased region" description="Polar residues" evidence="1">
    <location>
        <begin position="64"/>
        <end position="76"/>
    </location>
</feature>
<dbReference type="GeneID" id="30175337"/>
<dbReference type="Proteomes" id="UP000094020">
    <property type="component" value="Chromosome 2"/>
</dbReference>
<reference evidence="3" key="2">
    <citation type="submission" date="2013-07" db="EMBL/GenBank/DDBJ databases">
        <authorList>
            <consortium name="The Broad Institute Genome Sequencing Platform"/>
            <person name="Cuomo C."/>
            <person name="Litvintseva A."/>
            <person name="Chen Y."/>
            <person name="Heitman J."/>
            <person name="Sun S."/>
            <person name="Springer D."/>
            <person name="Dromer F."/>
            <person name="Young S.K."/>
            <person name="Zeng Q."/>
            <person name="Gargeya S."/>
            <person name="Fitzgerald M."/>
            <person name="Abouelleil A."/>
            <person name="Alvarado L."/>
            <person name="Berlin A.M."/>
            <person name="Chapman S.B."/>
            <person name="Dewar J."/>
            <person name="Goldberg J."/>
            <person name="Griggs A."/>
            <person name="Gujja S."/>
            <person name="Hansen M."/>
            <person name="Howarth C."/>
            <person name="Imamovic A."/>
            <person name="Larimer J."/>
            <person name="McCowan C."/>
            <person name="Murphy C."/>
            <person name="Pearson M."/>
            <person name="Priest M."/>
            <person name="Roberts A."/>
            <person name="Saif S."/>
            <person name="Shea T."/>
            <person name="Sykes S."/>
            <person name="Wortman J."/>
            <person name="Nusbaum C."/>
            <person name="Birren B."/>
        </authorList>
    </citation>
    <scope>NUCLEOTIDE SEQUENCE</scope>
    <source>
        <strain evidence="3">CBS 10737</strain>
    </source>
</reference>
<feature type="region of interest" description="Disordered" evidence="1">
    <location>
        <begin position="1"/>
        <end position="96"/>
    </location>
</feature>
<dbReference type="EMBL" id="CP144520">
    <property type="protein sequence ID" value="WWC68022.1"/>
    <property type="molecule type" value="Genomic_DNA"/>
</dbReference>
<organism evidence="2">
    <name type="scientific">Kwoniella pini CBS 10737</name>
    <dbReference type="NCBI Taxonomy" id="1296096"/>
    <lineage>
        <taxon>Eukaryota</taxon>
        <taxon>Fungi</taxon>
        <taxon>Dikarya</taxon>
        <taxon>Basidiomycota</taxon>
        <taxon>Agaricomycotina</taxon>
        <taxon>Tremellomycetes</taxon>
        <taxon>Tremellales</taxon>
        <taxon>Cryptococcaceae</taxon>
        <taxon>Kwoniella</taxon>
    </lineage>
</organism>
<proteinExistence type="predicted"/>
<evidence type="ECO:0000313" key="2">
    <source>
        <dbReference type="EMBL" id="OCF47190.1"/>
    </source>
</evidence>
<dbReference type="AlphaFoldDB" id="A0A1B9HV95"/>
<sequence length="139" mass="14833">MSASHKHISPSADSGNGNTHYNSSFPARVKDTPVTKESVASADPPLDRGMAVQLERRKSRDELMQSTAETTTSSLDDNVDAHTSDCNETEVTSGDLQQITKTTEITISSSARTPGAPTRSALPWEDSADLDLADLTEIG</sequence>
<gene>
    <name evidence="2" type="ORF">I206_06968</name>
    <name evidence="3" type="ORF">I206_101941</name>
</gene>
<reference evidence="2" key="1">
    <citation type="submission" date="2013-07" db="EMBL/GenBank/DDBJ databases">
        <title>The Genome Sequence of Cryptococcus pinus CBS10737.</title>
        <authorList>
            <consortium name="The Broad Institute Genome Sequencing Platform"/>
            <person name="Cuomo C."/>
            <person name="Litvintseva A."/>
            <person name="Chen Y."/>
            <person name="Heitman J."/>
            <person name="Sun S."/>
            <person name="Springer D."/>
            <person name="Dromer F."/>
            <person name="Young S.K."/>
            <person name="Zeng Q."/>
            <person name="Gargeya S."/>
            <person name="Fitzgerald M."/>
            <person name="Abouelleil A."/>
            <person name="Alvarado L."/>
            <person name="Berlin A.M."/>
            <person name="Chapman S.B."/>
            <person name="Dewar J."/>
            <person name="Goldberg J."/>
            <person name="Griggs A."/>
            <person name="Gujja S."/>
            <person name="Hansen M."/>
            <person name="Howarth C."/>
            <person name="Imamovic A."/>
            <person name="Larimer J."/>
            <person name="McCowan C."/>
            <person name="Murphy C."/>
            <person name="Pearson M."/>
            <person name="Priest M."/>
            <person name="Roberts A."/>
            <person name="Saif S."/>
            <person name="Shea T."/>
            <person name="Sykes S."/>
            <person name="Wortman J."/>
            <person name="Nusbaum C."/>
            <person name="Birren B."/>
        </authorList>
    </citation>
    <scope>NUCLEOTIDE SEQUENCE [LARGE SCALE GENOMIC DNA]</scope>
    <source>
        <strain evidence="2">CBS 10737</strain>
    </source>
</reference>
<dbReference type="EMBL" id="KV700117">
    <property type="protein sequence ID" value="OCF47190.1"/>
    <property type="molecule type" value="Genomic_DNA"/>
</dbReference>
<feature type="compositionally biased region" description="Basic and acidic residues" evidence="1">
    <location>
        <begin position="54"/>
        <end position="63"/>
    </location>
</feature>